<dbReference type="PANTHER" id="PTHR10520">
    <property type="entry name" value="TRIFUNCTIONAL PURINE BIOSYNTHETIC PROTEIN ADENOSINE-3-RELATED"/>
    <property type="match status" value="1"/>
</dbReference>
<dbReference type="NCBIfam" id="TIGR00878">
    <property type="entry name" value="purM"/>
    <property type="match status" value="1"/>
</dbReference>
<evidence type="ECO:0000256" key="9">
    <source>
        <dbReference type="ARBA" id="ARBA00022755"/>
    </source>
</evidence>
<organism evidence="18 19">
    <name type="scientific">Senegalia massiliensis</name>
    <dbReference type="NCBI Taxonomy" id="1720316"/>
    <lineage>
        <taxon>Bacteria</taxon>
        <taxon>Bacillati</taxon>
        <taxon>Bacillota</taxon>
        <taxon>Clostridia</taxon>
        <taxon>Eubacteriales</taxon>
        <taxon>Clostridiaceae</taxon>
        <taxon>Senegalia</taxon>
    </lineage>
</organism>
<dbReference type="GO" id="GO:0046084">
    <property type="term" value="P:adenine biosynthetic process"/>
    <property type="evidence" value="ECO:0007669"/>
    <property type="project" value="TreeGrafter"/>
</dbReference>
<keyword evidence="6 15" id="KW-0963">Cytoplasm</keyword>
<dbReference type="InterPro" id="IPR004733">
    <property type="entry name" value="PurM_cligase"/>
</dbReference>
<dbReference type="InterPro" id="IPR010918">
    <property type="entry name" value="PurM-like_C_dom"/>
</dbReference>
<evidence type="ECO:0000256" key="2">
    <source>
        <dbReference type="ARBA" id="ARBA00004686"/>
    </source>
</evidence>
<dbReference type="AlphaFoldDB" id="A0A845QYB5"/>
<keyword evidence="19" id="KW-1185">Reference proteome</keyword>
<sequence>MSLTYKDAGVDKQAGYKQISLIKNIIKNTHTKGVVSDLGGFSGLFGLDMKNYKNPVLASGTDGVGTKLKIAFMMDKHDTIGEDCVAMCVNDILCQGAKPLFFLDYISTGKLIPEKMSSIVKGVSQGCIKAGAALIGGETAEMPGLYEEDEYDLAGFCVGIVDKENIINGIDTKEGDIVIGLPSNGLHSNGYSLVRKIVFEKENLKIDSFIDELKTTIGEELLKPTRIYKEPVLELIEKINIKGIAHITGGGLYENVPRILPKGLTAHMDISRIDTPVIFNLLQKWGDISICEMYSTFNMGIGMIIVISKDELIKAEDLLNELNEKYYILGEIKKGDEGVVLC</sequence>
<dbReference type="PANTHER" id="PTHR10520:SF12">
    <property type="entry name" value="TRIFUNCTIONAL PURINE BIOSYNTHETIC PROTEIN ADENOSINE-3"/>
    <property type="match status" value="1"/>
</dbReference>
<dbReference type="Proteomes" id="UP000467132">
    <property type="component" value="Unassembled WGS sequence"/>
</dbReference>
<dbReference type="GO" id="GO:0005829">
    <property type="term" value="C:cytosol"/>
    <property type="evidence" value="ECO:0007669"/>
    <property type="project" value="TreeGrafter"/>
</dbReference>
<dbReference type="HAMAP" id="MF_00741">
    <property type="entry name" value="AIRS"/>
    <property type="match status" value="1"/>
</dbReference>
<dbReference type="Pfam" id="PF00586">
    <property type="entry name" value="AIRS"/>
    <property type="match status" value="1"/>
</dbReference>
<dbReference type="EMBL" id="QXXA01000017">
    <property type="protein sequence ID" value="NBI07957.1"/>
    <property type="molecule type" value="Genomic_DNA"/>
</dbReference>
<dbReference type="Pfam" id="PF02769">
    <property type="entry name" value="AIRS_C"/>
    <property type="match status" value="1"/>
</dbReference>
<comment type="similarity">
    <text evidence="3 15">Belongs to the AIR synthase family.</text>
</comment>
<evidence type="ECO:0000256" key="8">
    <source>
        <dbReference type="ARBA" id="ARBA00022741"/>
    </source>
</evidence>
<gene>
    <name evidence="15" type="primary">purM</name>
    <name evidence="18" type="ORF">D3Z33_13935</name>
</gene>
<comment type="pathway">
    <text evidence="2 15">Purine metabolism; IMP biosynthesis via de novo pathway; 5-amino-1-(5-phospho-D-ribosyl)imidazole from N(2)-formyl-N(1)-(5-phospho-D-ribosyl)glycinamide: step 2/2.</text>
</comment>
<protein>
    <recommendedName>
        <fullName evidence="5 15">Phosphoribosylformylglycinamidine cyclo-ligase</fullName>
        <ecNumber evidence="4 15">6.3.3.1</ecNumber>
    </recommendedName>
    <alternativeName>
        <fullName evidence="12 15">AIR synthase</fullName>
    </alternativeName>
    <alternativeName>
        <fullName evidence="13 15">AIRS</fullName>
    </alternativeName>
    <alternativeName>
        <fullName evidence="11 15">Phosphoribosyl-aminoimidazole synthetase</fullName>
    </alternativeName>
</protein>
<evidence type="ECO:0000313" key="18">
    <source>
        <dbReference type="EMBL" id="NBI07957.1"/>
    </source>
</evidence>
<evidence type="ECO:0000256" key="10">
    <source>
        <dbReference type="ARBA" id="ARBA00022840"/>
    </source>
</evidence>
<dbReference type="InterPro" id="IPR036676">
    <property type="entry name" value="PurM-like_C_sf"/>
</dbReference>
<keyword evidence="7 15" id="KW-0436">Ligase</keyword>
<dbReference type="Gene3D" id="3.30.1330.10">
    <property type="entry name" value="PurM-like, N-terminal domain"/>
    <property type="match status" value="1"/>
</dbReference>
<evidence type="ECO:0000256" key="11">
    <source>
        <dbReference type="ARBA" id="ARBA00031908"/>
    </source>
</evidence>
<evidence type="ECO:0000256" key="4">
    <source>
        <dbReference type="ARBA" id="ARBA00013047"/>
    </source>
</evidence>
<dbReference type="SUPFAM" id="SSF55326">
    <property type="entry name" value="PurM N-terminal domain-like"/>
    <property type="match status" value="1"/>
</dbReference>
<dbReference type="RefSeq" id="WP_160198422.1">
    <property type="nucleotide sequence ID" value="NZ_QXXA01000017.1"/>
</dbReference>
<dbReference type="GO" id="GO:0004637">
    <property type="term" value="F:phosphoribosylamine-glycine ligase activity"/>
    <property type="evidence" value="ECO:0007669"/>
    <property type="project" value="TreeGrafter"/>
</dbReference>
<dbReference type="OrthoDB" id="9802507at2"/>
<dbReference type="GO" id="GO:0005524">
    <property type="term" value="F:ATP binding"/>
    <property type="evidence" value="ECO:0007669"/>
    <property type="project" value="UniProtKB-KW"/>
</dbReference>
<evidence type="ECO:0000256" key="13">
    <source>
        <dbReference type="ARBA" id="ARBA00033093"/>
    </source>
</evidence>
<proteinExistence type="inferred from homology"/>
<evidence type="ECO:0000256" key="6">
    <source>
        <dbReference type="ARBA" id="ARBA00022490"/>
    </source>
</evidence>
<keyword evidence="9 15" id="KW-0658">Purine biosynthesis</keyword>
<dbReference type="InterPro" id="IPR036921">
    <property type="entry name" value="PurM-like_N_sf"/>
</dbReference>
<dbReference type="EC" id="6.3.3.1" evidence="4 15"/>
<dbReference type="CDD" id="cd02196">
    <property type="entry name" value="PurM"/>
    <property type="match status" value="1"/>
</dbReference>
<accession>A0A845QYB5</accession>
<dbReference type="GO" id="GO:0006189">
    <property type="term" value="P:'de novo' IMP biosynthetic process"/>
    <property type="evidence" value="ECO:0007669"/>
    <property type="project" value="UniProtKB-UniRule"/>
</dbReference>
<dbReference type="FunFam" id="3.90.650.10:FF:000011">
    <property type="entry name" value="Phosphoribosylformylglycinamidine cyclo-ligase"/>
    <property type="match status" value="1"/>
</dbReference>
<dbReference type="SUPFAM" id="SSF56042">
    <property type="entry name" value="PurM C-terminal domain-like"/>
    <property type="match status" value="1"/>
</dbReference>
<dbReference type="FunFam" id="3.30.1330.10:FF:000001">
    <property type="entry name" value="Phosphoribosylformylglycinamidine cyclo-ligase"/>
    <property type="match status" value="1"/>
</dbReference>
<evidence type="ECO:0000256" key="5">
    <source>
        <dbReference type="ARBA" id="ARBA00020367"/>
    </source>
</evidence>
<evidence type="ECO:0000313" key="19">
    <source>
        <dbReference type="Proteomes" id="UP000467132"/>
    </source>
</evidence>
<dbReference type="InterPro" id="IPR016188">
    <property type="entry name" value="PurM-like_N"/>
</dbReference>
<evidence type="ECO:0000256" key="12">
    <source>
        <dbReference type="ARBA" id="ARBA00032931"/>
    </source>
</evidence>
<evidence type="ECO:0000259" key="17">
    <source>
        <dbReference type="Pfam" id="PF02769"/>
    </source>
</evidence>
<dbReference type="GO" id="GO:0004641">
    <property type="term" value="F:phosphoribosylformylglycinamidine cyclo-ligase activity"/>
    <property type="evidence" value="ECO:0007669"/>
    <property type="project" value="UniProtKB-UniRule"/>
</dbReference>
<evidence type="ECO:0000259" key="16">
    <source>
        <dbReference type="Pfam" id="PF00586"/>
    </source>
</evidence>
<dbReference type="Gene3D" id="3.90.650.10">
    <property type="entry name" value="PurM-like C-terminal domain"/>
    <property type="match status" value="1"/>
</dbReference>
<comment type="catalytic activity">
    <reaction evidence="14 15">
        <text>2-formamido-N(1)-(5-O-phospho-beta-D-ribosyl)acetamidine + ATP = 5-amino-1-(5-phospho-beta-D-ribosyl)imidazole + ADP + phosphate + H(+)</text>
        <dbReference type="Rhea" id="RHEA:23032"/>
        <dbReference type="ChEBI" id="CHEBI:15378"/>
        <dbReference type="ChEBI" id="CHEBI:30616"/>
        <dbReference type="ChEBI" id="CHEBI:43474"/>
        <dbReference type="ChEBI" id="CHEBI:137981"/>
        <dbReference type="ChEBI" id="CHEBI:147287"/>
        <dbReference type="ChEBI" id="CHEBI:456216"/>
        <dbReference type="EC" id="6.3.3.1"/>
    </reaction>
</comment>
<keyword evidence="10 15" id="KW-0067">ATP-binding</keyword>
<comment type="subcellular location">
    <subcellularLocation>
        <location evidence="1 15">Cytoplasm</location>
    </subcellularLocation>
</comment>
<reference evidence="18 19" key="1">
    <citation type="submission" date="2018-08" db="EMBL/GenBank/DDBJ databases">
        <title>Murine metabolic-syndrome-specific gut microbial biobank.</title>
        <authorList>
            <person name="Liu C."/>
        </authorList>
    </citation>
    <scope>NUCLEOTIDE SEQUENCE [LARGE SCALE GENOMIC DNA]</scope>
    <source>
        <strain evidence="18 19">583</strain>
    </source>
</reference>
<feature type="domain" description="PurM-like C-terminal" evidence="17">
    <location>
        <begin position="173"/>
        <end position="340"/>
    </location>
</feature>
<name>A0A845QYB5_9CLOT</name>
<evidence type="ECO:0000256" key="3">
    <source>
        <dbReference type="ARBA" id="ARBA00010280"/>
    </source>
</evidence>
<keyword evidence="8 15" id="KW-0547">Nucleotide-binding</keyword>
<dbReference type="UniPathway" id="UPA00074">
    <property type="reaction ID" value="UER00129"/>
</dbReference>
<evidence type="ECO:0000256" key="14">
    <source>
        <dbReference type="ARBA" id="ARBA00049057"/>
    </source>
</evidence>
<evidence type="ECO:0000256" key="1">
    <source>
        <dbReference type="ARBA" id="ARBA00004496"/>
    </source>
</evidence>
<feature type="domain" description="PurM-like N-terminal" evidence="16">
    <location>
        <begin position="56"/>
        <end position="161"/>
    </location>
</feature>
<comment type="caution">
    <text evidence="18">The sequence shown here is derived from an EMBL/GenBank/DDBJ whole genome shotgun (WGS) entry which is preliminary data.</text>
</comment>
<evidence type="ECO:0000256" key="15">
    <source>
        <dbReference type="HAMAP-Rule" id="MF_00741"/>
    </source>
</evidence>
<evidence type="ECO:0000256" key="7">
    <source>
        <dbReference type="ARBA" id="ARBA00022598"/>
    </source>
</evidence>